<dbReference type="SUPFAM" id="SSF57850">
    <property type="entry name" value="RING/U-box"/>
    <property type="match status" value="1"/>
</dbReference>
<dbReference type="PROSITE" id="PS00518">
    <property type="entry name" value="ZF_RING_1"/>
    <property type="match status" value="1"/>
</dbReference>
<keyword evidence="8" id="KW-0808">Transferase</keyword>
<dbReference type="InterPro" id="IPR017907">
    <property type="entry name" value="Znf_RING_CS"/>
</dbReference>
<comment type="subcellular location">
    <subcellularLocation>
        <location evidence="3">Cytoplasm</location>
    </subcellularLocation>
    <subcellularLocation>
        <location evidence="2">Nucleus</location>
    </subcellularLocation>
</comment>
<dbReference type="PANTHER" id="PTHR12983:SF9">
    <property type="entry name" value="E3 UBIQUITIN-PROTEIN LIGASE RNF10"/>
    <property type="match status" value="1"/>
</dbReference>
<keyword evidence="11" id="KW-0833">Ubl conjugation pathway</keyword>
<dbReference type="InterPro" id="IPR039739">
    <property type="entry name" value="MAG2/RNF10"/>
</dbReference>
<dbReference type="WBParaSite" id="PSAMB.scaffold140size73394.g2556.t1">
    <property type="protein sequence ID" value="PSAMB.scaffold140size73394.g2556.t1"/>
    <property type="gene ID" value="PSAMB.scaffold140size73394.g2556"/>
</dbReference>
<feature type="compositionally biased region" description="Polar residues" evidence="17">
    <location>
        <begin position="17"/>
        <end position="39"/>
    </location>
</feature>
<evidence type="ECO:0000256" key="4">
    <source>
        <dbReference type="ARBA" id="ARBA00004906"/>
    </source>
</evidence>
<comment type="catalytic activity">
    <reaction evidence="1">
        <text>S-ubiquitinyl-[E2 ubiquitin-conjugating enzyme]-L-cysteine + [acceptor protein]-L-lysine = [E2 ubiquitin-conjugating enzyme]-L-cysteine + N(6)-ubiquitinyl-[acceptor protein]-L-lysine.</text>
        <dbReference type="EC" id="2.3.2.27"/>
    </reaction>
</comment>
<dbReference type="GO" id="GO:0061630">
    <property type="term" value="F:ubiquitin protein ligase activity"/>
    <property type="evidence" value="ECO:0007669"/>
    <property type="project" value="UniProtKB-EC"/>
</dbReference>
<keyword evidence="10 16" id="KW-0863">Zinc-finger</keyword>
<evidence type="ECO:0000313" key="20">
    <source>
        <dbReference type="WBParaSite" id="PSAMB.scaffold140size73394.g2556.t1"/>
    </source>
</evidence>
<keyword evidence="9" id="KW-0479">Metal-binding</keyword>
<evidence type="ECO:0000256" key="11">
    <source>
        <dbReference type="ARBA" id="ARBA00022786"/>
    </source>
</evidence>
<sequence length="811" mass="89077">MSSPSEDGSNMDRRATPRSTRQPTTTANNNASLALQQSAPAKYAGDWGGGGLQPSQRTARPKSTGQPQPQQLQSGPRPANAGQQPYGRQPRRRPDGQAPGQVPQRSSRGDTVARGDATADARLAEVGSLSRPGSKKGANSKIQSYNSYGHDRPYGSNNYRTRRQSPVPWRNQHGGAGTANYNKERYLQANCRFVVVDGIDYEPYLADADKLVEWDNIEEVRLLTDEPPACPICLHPPTAAKITRCGHVYCWPCVLHYLALSDDKWRKCPICYESVYANQLKSAVATVVDRFAVDQRLNLSLMRRERGSAVAVPAAQWTPDDVKKLKHLNAGADKFAKLLVVSAEEVQAMILDRERSELDVLWALEHDEPESCFITLALNELDERRLTLLNGAAVARALTDDKGQGKMRESNMQSTPIERSKAPVVFADAFNDVVLERGSEESMPEEQYLEKQLDQEPSDELQQLTLNEAESYSEALPSPTDSATNCYHFYQTSDGQPVFLHPVNARCLVAEFGGLEKAPAAIEGRILQIETFSMTPEVRDRFRYLSHLPLTTQFSLVELQFDRGLLSKPTIDAFSGELAKRQKARQRQQREDARRAERAEQWERAMLLDPNNYAQYSRAMSAGNDGPPDIPVVTYVQSAQHDIQNGRWRLQSGGSDDAASLSPNENFPSLLDHIQTPPPSTHQQTAPLRAVHPAVQVMPVAASPPSFAEMLKSRPKAAGDQPAAWPSLRANQPQPVVLTPSSGRRDNDEEEDGGGPPVPDFHSTFGMALQAALDGPGAGSPPENAAGRKKGKKKPATKLLFATGMAAPTFG</sequence>
<feature type="region of interest" description="Disordered" evidence="17">
    <location>
        <begin position="712"/>
        <end position="811"/>
    </location>
</feature>
<evidence type="ECO:0000256" key="2">
    <source>
        <dbReference type="ARBA" id="ARBA00004123"/>
    </source>
</evidence>
<feature type="region of interest" description="Disordered" evidence="17">
    <location>
        <begin position="648"/>
        <end position="686"/>
    </location>
</feature>
<evidence type="ECO:0000256" key="3">
    <source>
        <dbReference type="ARBA" id="ARBA00004496"/>
    </source>
</evidence>
<evidence type="ECO:0000256" key="7">
    <source>
        <dbReference type="ARBA" id="ARBA00022490"/>
    </source>
</evidence>
<comment type="pathway">
    <text evidence="4">Protein modification; protein ubiquitination.</text>
</comment>
<keyword evidence="19" id="KW-1185">Reference proteome</keyword>
<dbReference type="GO" id="GO:0045944">
    <property type="term" value="P:positive regulation of transcription by RNA polymerase II"/>
    <property type="evidence" value="ECO:0007669"/>
    <property type="project" value="TreeGrafter"/>
</dbReference>
<dbReference type="Gene3D" id="3.30.40.10">
    <property type="entry name" value="Zinc/RING finger domain, C3HC4 (zinc finger)"/>
    <property type="match status" value="1"/>
</dbReference>
<proteinExistence type="inferred from homology"/>
<keyword evidence="13" id="KW-0539">Nucleus</keyword>
<dbReference type="PANTHER" id="PTHR12983">
    <property type="entry name" value="RING FINGER 10 FAMILY MEMBER"/>
    <property type="match status" value="1"/>
</dbReference>
<evidence type="ECO:0000256" key="10">
    <source>
        <dbReference type="ARBA" id="ARBA00022771"/>
    </source>
</evidence>
<dbReference type="Proteomes" id="UP000887566">
    <property type="component" value="Unplaced"/>
</dbReference>
<feature type="compositionally biased region" description="Low complexity" evidence="17">
    <location>
        <begin position="66"/>
        <end position="88"/>
    </location>
</feature>
<protein>
    <recommendedName>
        <fullName evidence="14">E3 ubiquitin-protein ligase RNF10</fullName>
        <ecNumber evidence="6">2.3.2.27</ecNumber>
    </recommendedName>
    <alternativeName>
        <fullName evidence="15">RING finger protein 10</fullName>
    </alternativeName>
</protein>
<feature type="compositionally biased region" description="Basic and acidic residues" evidence="17">
    <location>
        <begin position="107"/>
        <end position="123"/>
    </location>
</feature>
<evidence type="ECO:0000313" key="19">
    <source>
        <dbReference type="Proteomes" id="UP000887566"/>
    </source>
</evidence>
<comment type="similarity">
    <text evidence="5">Belongs to the RNF10 family.</text>
</comment>
<feature type="compositionally biased region" description="Basic residues" evidence="17">
    <location>
        <begin position="787"/>
        <end position="796"/>
    </location>
</feature>
<evidence type="ECO:0000256" key="12">
    <source>
        <dbReference type="ARBA" id="ARBA00022833"/>
    </source>
</evidence>
<evidence type="ECO:0000256" key="14">
    <source>
        <dbReference type="ARBA" id="ARBA00035131"/>
    </source>
</evidence>
<evidence type="ECO:0000256" key="16">
    <source>
        <dbReference type="PROSITE-ProRule" id="PRU00175"/>
    </source>
</evidence>
<evidence type="ECO:0000256" key="5">
    <source>
        <dbReference type="ARBA" id="ARBA00008117"/>
    </source>
</evidence>
<evidence type="ECO:0000256" key="8">
    <source>
        <dbReference type="ARBA" id="ARBA00022679"/>
    </source>
</evidence>
<accession>A0A914V0Y8</accession>
<dbReference type="PROSITE" id="PS50089">
    <property type="entry name" value="ZF_RING_2"/>
    <property type="match status" value="1"/>
</dbReference>
<dbReference type="InterPro" id="IPR013083">
    <property type="entry name" value="Znf_RING/FYVE/PHD"/>
</dbReference>
<dbReference type="GO" id="GO:0005634">
    <property type="term" value="C:nucleus"/>
    <property type="evidence" value="ECO:0007669"/>
    <property type="project" value="UniProtKB-SubCell"/>
</dbReference>
<evidence type="ECO:0000256" key="17">
    <source>
        <dbReference type="SAM" id="MobiDB-lite"/>
    </source>
</evidence>
<feature type="region of interest" description="Disordered" evidence="17">
    <location>
        <begin position="1"/>
        <end position="176"/>
    </location>
</feature>
<dbReference type="SMART" id="SM00184">
    <property type="entry name" value="RING"/>
    <property type="match status" value="1"/>
</dbReference>
<dbReference type="FunFam" id="3.30.40.10:FF:000112">
    <property type="entry name" value="RING finger protein 10"/>
    <property type="match status" value="1"/>
</dbReference>
<dbReference type="EC" id="2.3.2.27" evidence="6"/>
<dbReference type="AlphaFoldDB" id="A0A914V0Y8"/>
<evidence type="ECO:0000256" key="15">
    <source>
        <dbReference type="ARBA" id="ARBA00035390"/>
    </source>
</evidence>
<feature type="compositionally biased region" description="Polar residues" evidence="17">
    <location>
        <begin position="729"/>
        <end position="742"/>
    </location>
</feature>
<dbReference type="CDD" id="cd16536">
    <property type="entry name" value="RING-HC_RNF10"/>
    <property type="match status" value="1"/>
</dbReference>
<reference evidence="20" key="1">
    <citation type="submission" date="2022-11" db="UniProtKB">
        <authorList>
            <consortium name="WormBaseParasite"/>
        </authorList>
    </citation>
    <scope>IDENTIFICATION</scope>
</reference>
<dbReference type="Pfam" id="PF00097">
    <property type="entry name" value="zf-C3HC4"/>
    <property type="match status" value="1"/>
</dbReference>
<feature type="compositionally biased region" description="Polar residues" evidence="17">
    <location>
        <begin position="53"/>
        <end position="65"/>
    </location>
</feature>
<dbReference type="InterPro" id="IPR018957">
    <property type="entry name" value="Znf_C3HC4_RING-type"/>
</dbReference>
<dbReference type="GO" id="GO:0005737">
    <property type="term" value="C:cytoplasm"/>
    <property type="evidence" value="ECO:0007669"/>
    <property type="project" value="UniProtKB-SubCell"/>
</dbReference>
<evidence type="ECO:0000256" key="1">
    <source>
        <dbReference type="ARBA" id="ARBA00000900"/>
    </source>
</evidence>
<keyword evidence="12" id="KW-0862">Zinc</keyword>
<keyword evidence="7" id="KW-0963">Cytoplasm</keyword>
<evidence type="ECO:0000259" key="18">
    <source>
        <dbReference type="PROSITE" id="PS50089"/>
    </source>
</evidence>
<organism evidence="19 20">
    <name type="scientific">Plectus sambesii</name>
    <dbReference type="NCBI Taxonomy" id="2011161"/>
    <lineage>
        <taxon>Eukaryota</taxon>
        <taxon>Metazoa</taxon>
        <taxon>Ecdysozoa</taxon>
        <taxon>Nematoda</taxon>
        <taxon>Chromadorea</taxon>
        <taxon>Plectida</taxon>
        <taxon>Plectina</taxon>
        <taxon>Plectoidea</taxon>
        <taxon>Plectidae</taxon>
        <taxon>Plectus</taxon>
    </lineage>
</organism>
<dbReference type="GO" id="GO:0000976">
    <property type="term" value="F:transcription cis-regulatory region binding"/>
    <property type="evidence" value="ECO:0007669"/>
    <property type="project" value="TreeGrafter"/>
</dbReference>
<dbReference type="InterPro" id="IPR001841">
    <property type="entry name" value="Znf_RING"/>
</dbReference>
<evidence type="ECO:0000256" key="13">
    <source>
        <dbReference type="ARBA" id="ARBA00023242"/>
    </source>
</evidence>
<evidence type="ECO:0000256" key="6">
    <source>
        <dbReference type="ARBA" id="ARBA00012483"/>
    </source>
</evidence>
<feature type="domain" description="RING-type" evidence="18">
    <location>
        <begin position="230"/>
        <end position="271"/>
    </location>
</feature>
<dbReference type="GO" id="GO:0008270">
    <property type="term" value="F:zinc ion binding"/>
    <property type="evidence" value="ECO:0007669"/>
    <property type="project" value="UniProtKB-KW"/>
</dbReference>
<evidence type="ECO:0000256" key="9">
    <source>
        <dbReference type="ARBA" id="ARBA00022723"/>
    </source>
</evidence>
<name>A0A914V0Y8_9BILA</name>